<proteinExistence type="predicted"/>
<dbReference type="EMBL" id="SZYD01000015">
    <property type="protein sequence ID" value="KAD3640716.1"/>
    <property type="molecule type" value="Genomic_DNA"/>
</dbReference>
<dbReference type="PANTHER" id="PTHR46148">
    <property type="entry name" value="CHROMO DOMAIN-CONTAINING PROTEIN"/>
    <property type="match status" value="1"/>
</dbReference>
<dbReference type="Proteomes" id="UP000326396">
    <property type="component" value="Linkage Group LG5"/>
</dbReference>
<reference evidence="2 3" key="1">
    <citation type="submission" date="2019-05" db="EMBL/GenBank/DDBJ databases">
        <title>Mikania micrantha, genome provides insights into the molecular mechanism of rapid growth.</title>
        <authorList>
            <person name="Liu B."/>
        </authorList>
    </citation>
    <scope>NUCLEOTIDE SEQUENCE [LARGE SCALE GENOMIC DNA]</scope>
    <source>
        <strain evidence="2">NLD-2019</strain>
        <tissue evidence="2">Leaf</tissue>
    </source>
</reference>
<feature type="domain" description="Tf2-1-like SH3-like" evidence="1">
    <location>
        <begin position="51"/>
        <end position="103"/>
    </location>
</feature>
<protein>
    <recommendedName>
        <fullName evidence="1">Tf2-1-like SH3-like domain-containing protein</fullName>
    </recommendedName>
</protein>
<evidence type="ECO:0000313" key="3">
    <source>
        <dbReference type="Proteomes" id="UP000326396"/>
    </source>
</evidence>
<dbReference type="PANTHER" id="PTHR46148:SF57">
    <property type="entry name" value="OS12G0499874 PROTEIN"/>
    <property type="match status" value="1"/>
</dbReference>
<evidence type="ECO:0000259" key="1">
    <source>
        <dbReference type="Pfam" id="PF24626"/>
    </source>
</evidence>
<sequence length="166" mass="19301">MAPFEALYGRKCRSPVCWNELGESQINGTELVQETTSKIMRIRDNLTTARSIVRFGKKGKLAPRYMGPFKVLKRIGKVAYRLELPQELSNVHPTFHVSNQKKCLADENLHIPLDEVRIHESMHYIERPVKIVDREVKNLKNKRISIVLVKRDSKRGPELTWNLKIK</sequence>
<dbReference type="OrthoDB" id="1000963at2759"/>
<keyword evidence="3" id="KW-1185">Reference proteome</keyword>
<evidence type="ECO:0000313" key="2">
    <source>
        <dbReference type="EMBL" id="KAD3640716.1"/>
    </source>
</evidence>
<comment type="caution">
    <text evidence="2">The sequence shown here is derived from an EMBL/GenBank/DDBJ whole genome shotgun (WGS) entry which is preliminary data.</text>
</comment>
<dbReference type="AlphaFoldDB" id="A0A5N6MKW1"/>
<dbReference type="InterPro" id="IPR056924">
    <property type="entry name" value="SH3_Tf2-1"/>
</dbReference>
<name>A0A5N6MKW1_9ASTR</name>
<organism evidence="2 3">
    <name type="scientific">Mikania micrantha</name>
    <name type="common">bitter vine</name>
    <dbReference type="NCBI Taxonomy" id="192012"/>
    <lineage>
        <taxon>Eukaryota</taxon>
        <taxon>Viridiplantae</taxon>
        <taxon>Streptophyta</taxon>
        <taxon>Embryophyta</taxon>
        <taxon>Tracheophyta</taxon>
        <taxon>Spermatophyta</taxon>
        <taxon>Magnoliopsida</taxon>
        <taxon>eudicotyledons</taxon>
        <taxon>Gunneridae</taxon>
        <taxon>Pentapetalae</taxon>
        <taxon>asterids</taxon>
        <taxon>campanulids</taxon>
        <taxon>Asterales</taxon>
        <taxon>Asteraceae</taxon>
        <taxon>Asteroideae</taxon>
        <taxon>Heliantheae alliance</taxon>
        <taxon>Eupatorieae</taxon>
        <taxon>Mikania</taxon>
    </lineage>
</organism>
<gene>
    <name evidence="2" type="ORF">E3N88_29939</name>
</gene>
<accession>A0A5N6MKW1</accession>
<dbReference type="Pfam" id="PF24626">
    <property type="entry name" value="SH3_Tf2-1"/>
    <property type="match status" value="1"/>
</dbReference>